<dbReference type="Proteomes" id="UP001585053">
    <property type="component" value="Unassembled WGS sequence"/>
</dbReference>
<reference evidence="1 2" key="1">
    <citation type="submission" date="2024-01" db="EMBL/GenBank/DDBJ databases">
        <title>Genome mining of biosynthetic gene clusters to explore secondary metabolites of Streptomyces sp.</title>
        <authorList>
            <person name="Baig A."/>
            <person name="Ajitkumar Shintre N."/>
            <person name="Kumar H."/>
            <person name="Anbarasu A."/>
            <person name="Ramaiah S."/>
        </authorList>
    </citation>
    <scope>NUCLEOTIDE SEQUENCE [LARGE SCALE GENOMIC DNA]</scope>
    <source>
        <strain evidence="1 2">A01</strain>
    </source>
</reference>
<dbReference type="Pfam" id="PF10604">
    <property type="entry name" value="Polyketide_cyc2"/>
    <property type="match status" value="1"/>
</dbReference>
<dbReference type="InterPro" id="IPR023393">
    <property type="entry name" value="START-like_dom_sf"/>
</dbReference>
<dbReference type="SUPFAM" id="SSF55961">
    <property type="entry name" value="Bet v1-like"/>
    <property type="match status" value="1"/>
</dbReference>
<name>A0ABV5DWR3_9ACTN</name>
<dbReference type="Gene3D" id="3.30.530.20">
    <property type="match status" value="1"/>
</dbReference>
<evidence type="ECO:0000313" key="1">
    <source>
        <dbReference type="EMBL" id="MFB8769007.1"/>
    </source>
</evidence>
<accession>A0ABV5DWR3</accession>
<dbReference type="GeneID" id="91393149"/>
<organism evidence="1 2">
    <name type="scientific">Nocardiopsis alba</name>
    <dbReference type="NCBI Taxonomy" id="53437"/>
    <lineage>
        <taxon>Bacteria</taxon>
        <taxon>Bacillati</taxon>
        <taxon>Actinomycetota</taxon>
        <taxon>Actinomycetes</taxon>
        <taxon>Streptosporangiales</taxon>
        <taxon>Nocardiopsidaceae</taxon>
        <taxon>Nocardiopsis</taxon>
    </lineage>
</organism>
<dbReference type="RefSeq" id="WP_014908164.1">
    <property type="nucleotide sequence ID" value="NZ_BAZE01000011.1"/>
</dbReference>
<comment type="caution">
    <text evidence="1">The sequence shown here is derived from an EMBL/GenBank/DDBJ whole genome shotgun (WGS) entry which is preliminary data.</text>
</comment>
<sequence>MSRRGHDRRVRPRRTTVLRVTEDFDAPVDRVFALIVDRSAFLDAMPPGVGVRDWPEPFGRGGILDLRWGAAGLAPVRWTAVIDAYEEGRTFSDLQVSGPFRYWRHTHTVEPFAEGTRHTDVVEFSTGLGPVGDLAVAIAIRGAFGPRLRRMRAALGSG</sequence>
<dbReference type="EMBL" id="JAYMRS010000004">
    <property type="protein sequence ID" value="MFB8769007.1"/>
    <property type="molecule type" value="Genomic_DNA"/>
</dbReference>
<proteinExistence type="predicted"/>
<protein>
    <submittedName>
        <fullName evidence="1">SRPBCC family protein</fullName>
    </submittedName>
</protein>
<evidence type="ECO:0000313" key="2">
    <source>
        <dbReference type="Proteomes" id="UP001585053"/>
    </source>
</evidence>
<dbReference type="InterPro" id="IPR019587">
    <property type="entry name" value="Polyketide_cyclase/dehydratase"/>
</dbReference>
<gene>
    <name evidence="1" type="ORF">VSQ78_14975</name>
</gene>
<keyword evidence="2" id="KW-1185">Reference proteome</keyword>